<name>A0A066YWF7_9ACTN</name>
<dbReference type="Gene3D" id="3.30.70.1060">
    <property type="entry name" value="Dimeric alpha+beta barrel"/>
    <property type="match status" value="1"/>
</dbReference>
<keyword evidence="4" id="KW-1185">Reference proteome</keyword>
<dbReference type="eggNOG" id="COG3795">
    <property type="taxonomic scope" value="Bacteria"/>
</dbReference>
<organism evidence="3 4">
    <name type="scientific">Kitasatospora cheerisanensis KCTC 2395</name>
    <dbReference type="NCBI Taxonomy" id="1348663"/>
    <lineage>
        <taxon>Bacteria</taxon>
        <taxon>Bacillati</taxon>
        <taxon>Actinomycetota</taxon>
        <taxon>Actinomycetes</taxon>
        <taxon>Kitasatosporales</taxon>
        <taxon>Streptomycetaceae</taxon>
        <taxon>Kitasatospora</taxon>
    </lineage>
</organism>
<evidence type="ECO:0000256" key="1">
    <source>
        <dbReference type="ARBA" id="ARBA00007689"/>
    </source>
</evidence>
<gene>
    <name evidence="3" type="ORF">KCH_40950</name>
</gene>
<dbReference type="InterPro" id="IPR005545">
    <property type="entry name" value="YCII"/>
</dbReference>
<comment type="caution">
    <text evidence="3">The sequence shown here is derived from an EMBL/GenBank/DDBJ whole genome shotgun (WGS) entry which is preliminary data.</text>
</comment>
<evidence type="ECO:0000313" key="4">
    <source>
        <dbReference type="Proteomes" id="UP000027178"/>
    </source>
</evidence>
<dbReference type="AlphaFoldDB" id="A0A066YWF7"/>
<comment type="similarity">
    <text evidence="1">Belongs to the YciI family.</text>
</comment>
<dbReference type="PANTHER" id="PTHR35174">
    <property type="entry name" value="BLL7171 PROTEIN-RELATED"/>
    <property type="match status" value="1"/>
</dbReference>
<dbReference type="PATRIC" id="fig|1348663.4.peg.3947"/>
<accession>A0A066YWF7</accession>
<proteinExistence type="inferred from homology"/>
<dbReference type="InterPro" id="IPR011008">
    <property type="entry name" value="Dimeric_a/b-barrel"/>
</dbReference>
<dbReference type="Proteomes" id="UP000027178">
    <property type="component" value="Unassembled WGS sequence"/>
</dbReference>
<dbReference type="Pfam" id="PF03795">
    <property type="entry name" value="YCII"/>
    <property type="match status" value="1"/>
</dbReference>
<dbReference type="SUPFAM" id="SSF54909">
    <property type="entry name" value="Dimeric alpha+beta barrel"/>
    <property type="match status" value="1"/>
</dbReference>
<evidence type="ECO:0000313" key="3">
    <source>
        <dbReference type="EMBL" id="KDN84304.1"/>
    </source>
</evidence>
<evidence type="ECO:0000259" key="2">
    <source>
        <dbReference type="Pfam" id="PF03795"/>
    </source>
</evidence>
<dbReference type="PANTHER" id="PTHR35174:SF3">
    <property type="entry name" value="BLL7171 PROTEIN"/>
    <property type="match status" value="1"/>
</dbReference>
<sequence length="132" mass="14072">MTHMLQMHFSQTDAGIAPIPTWDPAATAAHIAFMRTAVAELTAAGELVEAQGLALPDSARIVRAGEDGPSVTAGPFPDDKEFLFGWWIVNCATDERVLEIAAMLSAAPGHDGRPMNMPIEVREVLAEPPAQP</sequence>
<dbReference type="EMBL" id="JNBY01000093">
    <property type="protein sequence ID" value="KDN84304.1"/>
    <property type="molecule type" value="Genomic_DNA"/>
</dbReference>
<reference evidence="3 4" key="1">
    <citation type="submission" date="2014-05" db="EMBL/GenBank/DDBJ databases">
        <title>Draft Genome Sequence of Kitasatospora cheerisanensis KCTC 2395.</title>
        <authorList>
            <person name="Nam D.H."/>
        </authorList>
    </citation>
    <scope>NUCLEOTIDE SEQUENCE [LARGE SCALE GENOMIC DNA]</scope>
    <source>
        <strain evidence="3 4">KCTC 2395</strain>
    </source>
</reference>
<dbReference type="HOGENOM" id="CLU_130902_1_0_11"/>
<feature type="domain" description="YCII-related" evidence="2">
    <location>
        <begin position="24"/>
        <end position="104"/>
    </location>
</feature>
<protein>
    <recommendedName>
        <fullName evidence="2">YCII-related domain-containing protein</fullName>
    </recommendedName>
</protein>